<dbReference type="InterPro" id="IPR009081">
    <property type="entry name" value="PP-bd_ACP"/>
</dbReference>
<dbReference type="Pfam" id="PF00550">
    <property type="entry name" value="PP-binding"/>
    <property type="match status" value="1"/>
</dbReference>
<accession>A0A428Y2Y3</accession>
<evidence type="ECO:0000259" key="1">
    <source>
        <dbReference type="PROSITE" id="PS50075"/>
    </source>
</evidence>
<evidence type="ECO:0000313" key="3">
    <source>
        <dbReference type="Proteomes" id="UP000287547"/>
    </source>
</evidence>
<organism evidence="2 3">
    <name type="scientific">Kibdelosporangium aridum</name>
    <dbReference type="NCBI Taxonomy" id="2030"/>
    <lineage>
        <taxon>Bacteria</taxon>
        <taxon>Bacillati</taxon>
        <taxon>Actinomycetota</taxon>
        <taxon>Actinomycetes</taxon>
        <taxon>Pseudonocardiales</taxon>
        <taxon>Pseudonocardiaceae</taxon>
        <taxon>Kibdelosporangium</taxon>
    </lineage>
</organism>
<dbReference type="Proteomes" id="UP000287547">
    <property type="component" value="Unassembled WGS sequence"/>
</dbReference>
<dbReference type="OrthoDB" id="2455700at2"/>
<gene>
    <name evidence="2" type="ORF">DMH04_53550</name>
</gene>
<protein>
    <submittedName>
        <fullName evidence="2">Isochorismatase</fullName>
    </submittedName>
</protein>
<proteinExistence type="predicted"/>
<dbReference type="Gene3D" id="1.10.1200.10">
    <property type="entry name" value="ACP-like"/>
    <property type="match status" value="1"/>
</dbReference>
<dbReference type="EMBL" id="QHKI01000111">
    <property type="protein sequence ID" value="RSM61940.1"/>
    <property type="molecule type" value="Genomic_DNA"/>
</dbReference>
<sequence>MTANRIRHDIAQALELPEDVLTNDAQLLDHGLDSLRLNTLAERWRAAGATVRFAELAEKTTMAAWVALLVRR</sequence>
<dbReference type="PROSITE" id="PS50075">
    <property type="entry name" value="CARRIER"/>
    <property type="match status" value="1"/>
</dbReference>
<name>A0A428Y2Y3_KIBAR</name>
<dbReference type="InterPro" id="IPR036736">
    <property type="entry name" value="ACP-like_sf"/>
</dbReference>
<dbReference type="AlphaFoldDB" id="A0A428Y2Y3"/>
<feature type="domain" description="Carrier" evidence="1">
    <location>
        <begin position="1"/>
        <end position="72"/>
    </location>
</feature>
<comment type="caution">
    <text evidence="2">The sequence shown here is derived from an EMBL/GenBank/DDBJ whole genome shotgun (WGS) entry which is preliminary data.</text>
</comment>
<dbReference type="SUPFAM" id="SSF47336">
    <property type="entry name" value="ACP-like"/>
    <property type="match status" value="1"/>
</dbReference>
<evidence type="ECO:0000313" key="2">
    <source>
        <dbReference type="EMBL" id="RSM61940.1"/>
    </source>
</evidence>
<reference evidence="2 3" key="1">
    <citation type="submission" date="2018-05" db="EMBL/GenBank/DDBJ databases">
        <title>Evolution of GPA BGCs.</title>
        <authorList>
            <person name="Waglechner N."/>
            <person name="Wright G.D."/>
        </authorList>
    </citation>
    <scope>NUCLEOTIDE SEQUENCE [LARGE SCALE GENOMIC DNA]</scope>
    <source>
        <strain evidence="2 3">A82846</strain>
    </source>
</reference>